<proteinExistence type="predicted"/>
<evidence type="ECO:0000313" key="3">
    <source>
        <dbReference type="Proteomes" id="UP001163739"/>
    </source>
</evidence>
<gene>
    <name evidence="2" type="ORF">NKI27_06925</name>
</gene>
<evidence type="ECO:0000259" key="1">
    <source>
        <dbReference type="Pfam" id="PF20248"/>
    </source>
</evidence>
<keyword evidence="3" id="KW-1185">Reference proteome</keyword>
<sequence length="1170" mass="126743">MPQTPNFLNELLSFAEPLTQLLDSEESCTLFFRQFGYDVASADIASLFNTLTNITPSLTDTFGDIFDGDISQMDVVIVARELFSAIQRLVDNDDVRVIVTDSTDFMLEVFDYLVARYLSSRIPVASGLLKALGVIETKEIESSRPGSSPASADVRQYAFTQITLRWDRLGTFVKETGEWAYDVYGWAGKPSSGDEKYFDYEKAINNLVGLVESTKTVLAYEQDLTPAELSVFLKNTDPTVVTPQAVLPLFQDEFDSDGVDGEPIFANEVGIKVIPSGDLNIPERLGLAVSPYAKGHASAEKDITENLSFSASFTGSATGGAYLNLSPEGIDMLTGGTVNASFEYGLKYAKQDNEPIIFVGDADSTRIQANAIVASVGGHLTGDFYIAGGVEGLSATVDLSSDGFLGAIISEPIDITLGSVLMGWRNGRGVYFDGGTRLSVTVPLDLDLGPVSIYEVSLALDWESDVDVTLAITADATLGPLYAYAENMGVVISVEKNQQNTGLLGQYDLDFGFQPPTGYAVALDFSPVGGGGFLSIDEHEYRGALALEFESFGFSAFGILNTQLPNGRDGFSMAASIFGEFSLPLGYGFFLTGVGGVIGINRTCNTDALRDVLYEGRLDNLLFPSNPIANAKTILDDMAEILPAKEGQHLAGPVMKIAWGQPVLVDVKLGLILEVGDEVRLVILGGLGCNLPTKESALVALNLSFMGEIDFAAGTLSFDATLQGSRILTFAVSGDAAIRTGWANRIEHLASFGGFHPEYPIPPGLPNLRRLSINFGTNNPKITLSAYQAVTLNSLQFGARADLYAKGPKVWLVGRLAAEGEIYFDALIYFNPFAFDTRLGGGLRLLVDGDTVCGLGFSIRFTGPNTFKIDGKVWVTVFGIDVDFNVKHTWGARQTLPEATVNAITALRSALLESKGFETVAPSGRSSGVSFRSSDESSSAVDPVGGLRFMQRALPLGVSIQKIGDATVVGPNKLDLKVFSQGREVNVSEIKQDFVRGHFFSLTEDEKLRSAAFEKYKAGFELKADELVTKTGAEITAEYEYEVIEIPVEDERDDVLKITPHFNLDDALITRFMRGHQELHFRSRGSIIGQIKPEDIIVVEETSFVRQKQFSELATQSVGRVDNSLIDRTLRQADFSHTNLSQAFWVSDDAIQLEANPVVADYIAAAQLRN</sequence>
<accession>A0ABY6N630</accession>
<dbReference type="Proteomes" id="UP001163739">
    <property type="component" value="Chromosome"/>
</dbReference>
<evidence type="ECO:0000313" key="2">
    <source>
        <dbReference type="EMBL" id="UZE97470.1"/>
    </source>
</evidence>
<organism evidence="2 3">
    <name type="scientific">Alkalimarinus alittae</name>
    <dbReference type="NCBI Taxonomy" id="2961619"/>
    <lineage>
        <taxon>Bacteria</taxon>
        <taxon>Pseudomonadati</taxon>
        <taxon>Pseudomonadota</taxon>
        <taxon>Gammaproteobacteria</taxon>
        <taxon>Alteromonadales</taxon>
        <taxon>Alteromonadaceae</taxon>
        <taxon>Alkalimarinus</taxon>
    </lineage>
</organism>
<dbReference type="RefSeq" id="WP_265048942.1">
    <property type="nucleotide sequence ID" value="NZ_CP100390.1"/>
</dbReference>
<reference evidence="2" key="1">
    <citation type="submission" date="2022-06" db="EMBL/GenBank/DDBJ databases">
        <title>Alkalimarinus sp. nov., isolated from gut of a Alitta virens.</title>
        <authorList>
            <person name="Yang A.I."/>
            <person name="Shin N.-R."/>
        </authorList>
    </citation>
    <scope>NUCLEOTIDE SEQUENCE</scope>
    <source>
        <strain evidence="2">A2M4</strain>
    </source>
</reference>
<feature type="domain" description="DUF6603" evidence="1">
    <location>
        <begin position="445"/>
        <end position="1005"/>
    </location>
</feature>
<name>A0ABY6N630_9ALTE</name>
<dbReference type="InterPro" id="IPR046538">
    <property type="entry name" value="DUF6603"/>
</dbReference>
<dbReference type="EMBL" id="CP100390">
    <property type="protein sequence ID" value="UZE97470.1"/>
    <property type="molecule type" value="Genomic_DNA"/>
</dbReference>
<protein>
    <recommendedName>
        <fullName evidence="1">DUF6603 domain-containing protein</fullName>
    </recommendedName>
</protein>
<dbReference type="Pfam" id="PF20248">
    <property type="entry name" value="DUF6603"/>
    <property type="match status" value="1"/>
</dbReference>